<keyword evidence="1" id="KW-0808">Transferase</keyword>
<dbReference type="CDD" id="cd16936">
    <property type="entry name" value="HATPase_RsbW-like"/>
    <property type="match status" value="1"/>
</dbReference>
<keyword evidence="1" id="KW-0418">Kinase</keyword>
<sequence>MPEQTPHREEEFTRLFTSTRRGAHLARASATQHLATWGYSTDAATLVVAELAANAVAHGSASSQDFLLHVAVHPDRPATVRGEVSDACADQHPQPHPCLPDNDAESGRGLVLVEALALAWGVASRPYGKTVWAVVALGWGFDVEDR</sequence>
<protein>
    <submittedName>
        <fullName evidence="3">ATP-binding protein</fullName>
    </submittedName>
</protein>
<keyword evidence="1" id="KW-0723">Serine/threonine-protein kinase</keyword>
<dbReference type="AlphaFoldDB" id="A0AAU2GZ78"/>
<organism evidence="3">
    <name type="scientific">Streptomyces sp. NBC_00060</name>
    <dbReference type="NCBI Taxonomy" id="2975636"/>
    <lineage>
        <taxon>Bacteria</taxon>
        <taxon>Bacillati</taxon>
        <taxon>Actinomycetota</taxon>
        <taxon>Actinomycetes</taxon>
        <taxon>Kitasatosporales</taxon>
        <taxon>Streptomycetaceae</taxon>
        <taxon>Streptomyces</taxon>
    </lineage>
</organism>
<keyword evidence="3" id="KW-0547">Nucleotide-binding</keyword>
<evidence type="ECO:0000313" key="3">
    <source>
        <dbReference type="EMBL" id="WTU40232.1"/>
    </source>
</evidence>
<dbReference type="GO" id="GO:0004674">
    <property type="term" value="F:protein serine/threonine kinase activity"/>
    <property type="evidence" value="ECO:0007669"/>
    <property type="project" value="UniProtKB-KW"/>
</dbReference>
<dbReference type="InterPro" id="IPR036890">
    <property type="entry name" value="HATPase_C_sf"/>
</dbReference>
<keyword evidence="3" id="KW-0067">ATP-binding</keyword>
<dbReference type="InterPro" id="IPR003594">
    <property type="entry name" value="HATPase_dom"/>
</dbReference>
<evidence type="ECO:0000259" key="2">
    <source>
        <dbReference type="Pfam" id="PF13581"/>
    </source>
</evidence>
<dbReference type="Pfam" id="PF13581">
    <property type="entry name" value="HATPase_c_2"/>
    <property type="match status" value="1"/>
</dbReference>
<evidence type="ECO:0000256" key="1">
    <source>
        <dbReference type="ARBA" id="ARBA00022527"/>
    </source>
</evidence>
<feature type="domain" description="Histidine kinase/HSP90-like ATPase" evidence="2">
    <location>
        <begin position="21"/>
        <end position="133"/>
    </location>
</feature>
<reference evidence="3" key="1">
    <citation type="submission" date="2022-10" db="EMBL/GenBank/DDBJ databases">
        <title>The complete genomes of actinobacterial strains from the NBC collection.</title>
        <authorList>
            <person name="Joergensen T.S."/>
            <person name="Alvarez Arevalo M."/>
            <person name="Sterndorff E.B."/>
            <person name="Faurdal D."/>
            <person name="Vuksanovic O."/>
            <person name="Mourched A.-S."/>
            <person name="Charusanti P."/>
            <person name="Shaw S."/>
            <person name="Blin K."/>
            <person name="Weber T."/>
        </authorList>
    </citation>
    <scope>NUCLEOTIDE SEQUENCE</scope>
    <source>
        <strain evidence="3">NBC_00060</strain>
    </source>
</reference>
<dbReference type="InterPro" id="IPR050267">
    <property type="entry name" value="Anti-sigma-factor_SerPK"/>
</dbReference>
<name>A0AAU2GZ78_9ACTN</name>
<dbReference type="Gene3D" id="3.30.565.10">
    <property type="entry name" value="Histidine kinase-like ATPase, C-terminal domain"/>
    <property type="match status" value="1"/>
</dbReference>
<accession>A0AAU2GZ78</accession>
<dbReference type="EMBL" id="CP108253">
    <property type="protein sequence ID" value="WTU40232.1"/>
    <property type="molecule type" value="Genomic_DNA"/>
</dbReference>
<dbReference type="GO" id="GO:0005524">
    <property type="term" value="F:ATP binding"/>
    <property type="evidence" value="ECO:0007669"/>
    <property type="project" value="UniProtKB-KW"/>
</dbReference>
<dbReference type="PANTHER" id="PTHR35526">
    <property type="entry name" value="ANTI-SIGMA-F FACTOR RSBW-RELATED"/>
    <property type="match status" value="1"/>
</dbReference>
<proteinExistence type="predicted"/>
<dbReference type="PANTHER" id="PTHR35526:SF3">
    <property type="entry name" value="ANTI-SIGMA-F FACTOR RSBW"/>
    <property type="match status" value="1"/>
</dbReference>
<gene>
    <name evidence="3" type="ORF">OHV25_11920</name>
</gene>